<name>B7GEJ0_PHATC</name>
<dbReference type="KEGG" id="pti:PHATRDRAFT_50572"/>
<dbReference type="OrthoDB" id="40803at2759"/>
<keyword evidence="2" id="KW-1185">Reference proteome</keyword>
<dbReference type="InParanoid" id="B7GEJ0"/>
<dbReference type="PaxDb" id="2850-Phatr50572"/>
<dbReference type="GeneID" id="7199396"/>
<dbReference type="eggNOG" id="ENOG502SIHS">
    <property type="taxonomic scope" value="Eukaryota"/>
</dbReference>
<evidence type="ECO:0000313" key="1">
    <source>
        <dbReference type="EMBL" id="EEC43020.1"/>
    </source>
</evidence>
<protein>
    <submittedName>
        <fullName evidence="1">Uncharacterized protein</fullName>
    </submittedName>
</protein>
<dbReference type="EMBL" id="CM000633">
    <property type="protein sequence ID" value="EEC43020.1"/>
    <property type="molecule type" value="Genomic_DNA"/>
</dbReference>
<dbReference type="HOGENOM" id="CLU_332747_0_0_1"/>
<dbReference type="RefSeq" id="XP_002185533.1">
    <property type="nucleotide sequence ID" value="XM_002185497.1"/>
</dbReference>
<dbReference type="AlphaFoldDB" id="B7GEJ0"/>
<gene>
    <name evidence="1" type="ORF">PHATRDRAFT_50572</name>
</gene>
<accession>B7GEJ0</accession>
<sequence>METEEHSSSHVYDDEEDEELFMLIQESSGKEGDVIERFPVRNIWYLVGAGLVVLAASSFFTDQVEIKFDSRLEDVEKKNLSAVDDARVENESDIGNDSGYGTVDVKADLHGKSNALDDSNKSASTNFAEHSVSINDVEDFYASIEPGLKPRFNVLSPSYIPRGQPLAQEKRNEIKTKWGSWTLVDEVSRPEEDFFARYPYRDVPRNDFPSNAWQVDVAYLSRFLPEAEALVTRSMEAILAELAHSPIEEPGMTIEERSKLFELEQTDHDIKLKNVMFDGCGYTSPDSEGLLARRILHAVMTEDNFNFVMGGHSAAAGHGNNFQQSYTLQFQRILEPILARLGVRLQAHNFGMGGLGTSQNAMAARDLYGNEIDILMWDSGMTEKSNWHQNLFVQQSLLGAEGRVPMLWNTANLFTYHDELGVDIMQVGGFWKVGDKYLPLSDDPVQVKGLPYAVQYLKPSSGMQGETRANRYNGTCWIDRPDIDPPTKQADFPGGRASWHPGNREHQYASRLMLFQVLKALQKAIHIWRDADDFALPDKAWHMGEHYDSIKSKLQSWNNTACKANAVLPPRWCEVAFQGRSEYLPRANPSETSIRSLVKESMTIPEVKRNLYDPPDVWMPVLDPPDGDIDVLSIVENGVEFAANRQRIKHALDYIQKSKHRVALLNNNSEIVPGKGWYSHTKSAPDNCDGTYDSFCGHSADERCLLIGHNDDRGGLTYNSLSGWLILNIENVREGIIAIKVFANADNPLTKGWCSVNNEEPCTGTEVNSGVEDNPSDRRLVDAPLCEDFRFEFAIDGEITSWTRVEWEEKKMNVDRVVAVWTLLDDPGFSNGSSVDVELAIRMMGCDQKTTHDLTHVYWA</sequence>
<dbReference type="Proteomes" id="UP000000759">
    <property type="component" value="Chromosome 31"/>
</dbReference>
<reference evidence="1 2" key="1">
    <citation type="journal article" date="2008" name="Nature">
        <title>The Phaeodactylum genome reveals the evolutionary history of diatom genomes.</title>
        <authorList>
            <person name="Bowler C."/>
            <person name="Allen A.E."/>
            <person name="Badger J.H."/>
            <person name="Grimwood J."/>
            <person name="Jabbari K."/>
            <person name="Kuo A."/>
            <person name="Maheswari U."/>
            <person name="Martens C."/>
            <person name="Maumus F."/>
            <person name="Otillar R.P."/>
            <person name="Rayko E."/>
            <person name="Salamov A."/>
            <person name="Vandepoele K."/>
            <person name="Beszteri B."/>
            <person name="Gruber A."/>
            <person name="Heijde M."/>
            <person name="Katinka M."/>
            <person name="Mock T."/>
            <person name="Valentin K."/>
            <person name="Verret F."/>
            <person name="Berges J.A."/>
            <person name="Brownlee C."/>
            <person name="Cadoret J.P."/>
            <person name="Chiovitti A."/>
            <person name="Choi C.J."/>
            <person name="Coesel S."/>
            <person name="De Martino A."/>
            <person name="Detter J.C."/>
            <person name="Durkin C."/>
            <person name="Falciatore A."/>
            <person name="Fournet J."/>
            <person name="Haruta M."/>
            <person name="Huysman M.J."/>
            <person name="Jenkins B.D."/>
            <person name="Jiroutova K."/>
            <person name="Jorgensen R.E."/>
            <person name="Joubert Y."/>
            <person name="Kaplan A."/>
            <person name="Kroger N."/>
            <person name="Kroth P.G."/>
            <person name="La Roche J."/>
            <person name="Lindquist E."/>
            <person name="Lommer M."/>
            <person name="Martin-Jezequel V."/>
            <person name="Lopez P.J."/>
            <person name="Lucas S."/>
            <person name="Mangogna M."/>
            <person name="McGinnis K."/>
            <person name="Medlin L.K."/>
            <person name="Montsant A."/>
            <person name="Oudot-Le Secq M.P."/>
            <person name="Napoli C."/>
            <person name="Obornik M."/>
            <person name="Parker M.S."/>
            <person name="Petit J.L."/>
            <person name="Porcel B.M."/>
            <person name="Poulsen N."/>
            <person name="Robison M."/>
            <person name="Rychlewski L."/>
            <person name="Rynearson T.A."/>
            <person name="Schmutz J."/>
            <person name="Shapiro H."/>
            <person name="Siaut M."/>
            <person name="Stanley M."/>
            <person name="Sussman M.R."/>
            <person name="Taylor A.R."/>
            <person name="Vardi A."/>
            <person name="von Dassow P."/>
            <person name="Vyverman W."/>
            <person name="Willis A."/>
            <person name="Wyrwicz L.S."/>
            <person name="Rokhsar D.S."/>
            <person name="Weissenbach J."/>
            <person name="Armbrust E.V."/>
            <person name="Green B.R."/>
            <person name="Van de Peer Y."/>
            <person name="Grigoriev I.V."/>
        </authorList>
    </citation>
    <scope>NUCLEOTIDE SEQUENCE [LARGE SCALE GENOMIC DNA]</scope>
    <source>
        <strain evidence="1 2">CCAP 1055/1</strain>
    </source>
</reference>
<organism evidence="1 2">
    <name type="scientific">Phaeodactylum tricornutum (strain CCAP 1055/1)</name>
    <dbReference type="NCBI Taxonomy" id="556484"/>
    <lineage>
        <taxon>Eukaryota</taxon>
        <taxon>Sar</taxon>
        <taxon>Stramenopiles</taxon>
        <taxon>Ochrophyta</taxon>
        <taxon>Bacillariophyta</taxon>
        <taxon>Bacillariophyceae</taxon>
        <taxon>Bacillariophycidae</taxon>
        <taxon>Naviculales</taxon>
        <taxon>Phaeodactylaceae</taxon>
        <taxon>Phaeodactylum</taxon>
    </lineage>
</organism>
<proteinExistence type="predicted"/>
<evidence type="ECO:0000313" key="2">
    <source>
        <dbReference type="Proteomes" id="UP000000759"/>
    </source>
</evidence>
<reference evidence="2" key="2">
    <citation type="submission" date="2008-08" db="EMBL/GenBank/DDBJ databases">
        <authorList>
            <consortium name="Diatom Consortium"/>
            <person name="Grigoriev I."/>
            <person name="Grimwood J."/>
            <person name="Kuo A."/>
            <person name="Otillar R.P."/>
            <person name="Salamov A."/>
            <person name="Detter J.C."/>
            <person name="Lindquist E."/>
            <person name="Shapiro H."/>
            <person name="Lucas S."/>
            <person name="Glavina del Rio T."/>
            <person name="Pitluck S."/>
            <person name="Rokhsar D."/>
            <person name="Bowler C."/>
        </authorList>
    </citation>
    <scope>GENOME REANNOTATION</scope>
    <source>
        <strain evidence="2">CCAP 1055/1</strain>
    </source>
</reference>